<dbReference type="EMBL" id="JASNQZ010000010">
    <property type="protein sequence ID" value="KAL0952763.1"/>
    <property type="molecule type" value="Genomic_DNA"/>
</dbReference>
<organism evidence="2 3">
    <name type="scientific">Hohenbuehelia grisea</name>
    <dbReference type="NCBI Taxonomy" id="104357"/>
    <lineage>
        <taxon>Eukaryota</taxon>
        <taxon>Fungi</taxon>
        <taxon>Dikarya</taxon>
        <taxon>Basidiomycota</taxon>
        <taxon>Agaricomycotina</taxon>
        <taxon>Agaricomycetes</taxon>
        <taxon>Agaricomycetidae</taxon>
        <taxon>Agaricales</taxon>
        <taxon>Pleurotineae</taxon>
        <taxon>Pleurotaceae</taxon>
        <taxon>Hohenbuehelia</taxon>
    </lineage>
</organism>
<reference evidence="3" key="1">
    <citation type="submission" date="2024-06" db="EMBL/GenBank/DDBJ databases">
        <title>Multi-omics analyses provide insights into the biosynthesis of the anticancer antibiotic pleurotin in Hohenbuehelia grisea.</title>
        <authorList>
            <person name="Weaver J.A."/>
            <person name="Alberti F."/>
        </authorList>
    </citation>
    <scope>NUCLEOTIDE SEQUENCE [LARGE SCALE GENOMIC DNA]</scope>
    <source>
        <strain evidence="3">T-177</strain>
    </source>
</reference>
<comment type="caution">
    <text evidence="2">The sequence shown here is derived from an EMBL/GenBank/DDBJ whole genome shotgun (WGS) entry which is preliminary data.</text>
</comment>
<dbReference type="Proteomes" id="UP001556367">
    <property type="component" value="Unassembled WGS sequence"/>
</dbReference>
<sequence>MPDDPPSQNRVSLSHSVASALHAGKVSQHIVTSPSSHARRQASNARESSEIRQLIPPMIGVPEWDPRPLKPDSNVSHRSYAFTTNPSVIHIHLDAFLHGYSARNRHIYSLTAQQLGIPTLIKIPLLM</sequence>
<evidence type="ECO:0000256" key="1">
    <source>
        <dbReference type="SAM" id="MobiDB-lite"/>
    </source>
</evidence>
<evidence type="ECO:0000313" key="2">
    <source>
        <dbReference type="EMBL" id="KAL0952763.1"/>
    </source>
</evidence>
<feature type="region of interest" description="Disordered" evidence="1">
    <location>
        <begin position="24"/>
        <end position="52"/>
    </location>
</feature>
<feature type="compositionally biased region" description="Polar residues" evidence="1">
    <location>
        <begin position="29"/>
        <end position="46"/>
    </location>
</feature>
<keyword evidence="3" id="KW-1185">Reference proteome</keyword>
<name>A0ABR3JBF1_9AGAR</name>
<gene>
    <name evidence="2" type="ORF">HGRIS_006991</name>
</gene>
<proteinExistence type="predicted"/>
<accession>A0ABR3JBF1</accession>
<protein>
    <submittedName>
        <fullName evidence="2">Uncharacterized protein</fullName>
    </submittedName>
</protein>
<evidence type="ECO:0000313" key="3">
    <source>
        <dbReference type="Proteomes" id="UP001556367"/>
    </source>
</evidence>